<reference evidence="2 3" key="1">
    <citation type="submission" date="2024-01" db="EMBL/GenBank/DDBJ databases">
        <title>novel species in genus Adlercreutzia.</title>
        <authorList>
            <person name="Liu X."/>
        </authorList>
    </citation>
    <scope>NUCLEOTIDE SEQUENCE [LARGE SCALE GENOMIC DNA]</scope>
    <source>
        <strain evidence="2 3">R7</strain>
    </source>
</reference>
<evidence type="ECO:0000259" key="1">
    <source>
        <dbReference type="Pfam" id="PF02026"/>
    </source>
</evidence>
<dbReference type="RefSeq" id="WP_338208581.1">
    <property type="nucleotide sequence ID" value="NZ_JAYMFF010000002.1"/>
</dbReference>
<proteinExistence type="predicted"/>
<dbReference type="Gene3D" id="6.20.350.10">
    <property type="match status" value="1"/>
</dbReference>
<gene>
    <name evidence="2" type="ORF">VIN30_01075</name>
</gene>
<dbReference type="InterPro" id="IPR003032">
    <property type="entry name" value="Ryanodine_rcpt"/>
</dbReference>
<evidence type="ECO:0000313" key="2">
    <source>
        <dbReference type="EMBL" id="MEC4175042.1"/>
    </source>
</evidence>
<evidence type="ECO:0000313" key="3">
    <source>
        <dbReference type="Proteomes" id="UP001349994"/>
    </source>
</evidence>
<dbReference type="Pfam" id="PF02026">
    <property type="entry name" value="RyR"/>
    <property type="match status" value="1"/>
</dbReference>
<dbReference type="Proteomes" id="UP001349994">
    <property type="component" value="Unassembled WGS sequence"/>
</dbReference>
<comment type="caution">
    <text evidence="2">The sequence shown here is derived from an EMBL/GenBank/DDBJ whole genome shotgun (WGS) entry which is preliminary data.</text>
</comment>
<feature type="domain" description="Ryanodine receptor Ryr" evidence="1">
    <location>
        <begin position="442"/>
        <end position="507"/>
    </location>
</feature>
<protein>
    <submittedName>
        <fullName evidence="2">RyR domain-containing protein</fullName>
    </submittedName>
</protein>
<accession>A0ABU6IF64</accession>
<organism evidence="2 3">
    <name type="scientific">Adlercreutzia wanghongyangiae</name>
    <dbReference type="NCBI Taxonomy" id="3111451"/>
    <lineage>
        <taxon>Bacteria</taxon>
        <taxon>Bacillati</taxon>
        <taxon>Actinomycetota</taxon>
        <taxon>Coriobacteriia</taxon>
        <taxon>Eggerthellales</taxon>
        <taxon>Eggerthellaceae</taxon>
        <taxon>Adlercreutzia</taxon>
    </lineage>
</organism>
<dbReference type="EMBL" id="JAYMFF010000002">
    <property type="protein sequence ID" value="MEC4175042.1"/>
    <property type="molecule type" value="Genomic_DNA"/>
</dbReference>
<name>A0ABU6IF64_9ACTN</name>
<sequence length="512" mass="56829">MASSRRSMANRPVDAVEAALKREAAKRGDTLKPIEIVKVALSAYLSFTFREDGDSASATLGVAESTDAAGLRRGTQSSIDRLLFNANYWRAAYESRIVEACARPENARACLDAVSVWTAHTLKLNTLSPDETVATFERFCPPFALNRRRGSHERARGGKGPLPDFKKAIEELARQGNEPEESLRNLQLVLQAMEAEAAAYESLAAEGSTPLVVLYDILPAWCLQNRIELVSGPWWDDCSVMGVIIDALYRRFTELGFSEAVCQYFLDSCHEALDAYHRDLSSEPSAFADLDIPPIIALVRQAREDCPNFETDGYGPALPPWLISKEQLIWNILVCALYGPASARPLLVDSPDLLSHQGYAGKTDVITELAQTSFLRYTADRIASQADQEFATFASLPADLRDSSIAYISSIHRKLDTLGYEVLPAGSCYPDRCVTAFTASEVECLAILEHRRWLRERQQAGWRYGPAKDVAHKRSPYLVPWEELPDRAKEWNRSAVRSIPSLLASVNLAVVK</sequence>
<keyword evidence="3" id="KW-1185">Reference proteome</keyword>